<evidence type="ECO:0000256" key="2">
    <source>
        <dbReference type="ARBA" id="ARBA00022801"/>
    </source>
</evidence>
<dbReference type="Pfam" id="PF13622">
    <property type="entry name" value="4HBT_3"/>
    <property type="match status" value="1"/>
</dbReference>
<evidence type="ECO:0000313" key="5">
    <source>
        <dbReference type="EMBL" id="MDQ0381368.1"/>
    </source>
</evidence>
<accession>A0ABU0F1U6</accession>
<dbReference type="GO" id="GO:0016787">
    <property type="term" value="F:hydrolase activity"/>
    <property type="evidence" value="ECO:0007669"/>
    <property type="project" value="UniProtKB-KW"/>
</dbReference>
<dbReference type="Pfam" id="PF02551">
    <property type="entry name" value="Acyl_CoA_thio"/>
    <property type="match status" value="1"/>
</dbReference>
<organism evidence="5 6">
    <name type="scientific">Amycolatopsis thermophila</name>
    <dbReference type="NCBI Taxonomy" id="206084"/>
    <lineage>
        <taxon>Bacteria</taxon>
        <taxon>Bacillati</taxon>
        <taxon>Actinomycetota</taxon>
        <taxon>Actinomycetes</taxon>
        <taxon>Pseudonocardiales</taxon>
        <taxon>Pseudonocardiaceae</taxon>
        <taxon>Amycolatopsis</taxon>
    </lineage>
</organism>
<dbReference type="InterPro" id="IPR025652">
    <property type="entry name" value="TesB_C"/>
</dbReference>
<dbReference type="InterPro" id="IPR042171">
    <property type="entry name" value="Acyl-CoA_hotdog"/>
</dbReference>
<dbReference type="SUPFAM" id="SSF54637">
    <property type="entry name" value="Thioesterase/thiol ester dehydrase-isomerase"/>
    <property type="match status" value="2"/>
</dbReference>
<dbReference type="InterPro" id="IPR029069">
    <property type="entry name" value="HotDog_dom_sf"/>
</dbReference>
<dbReference type="EC" id="3.1.2.-" evidence="5"/>
<evidence type="ECO:0000259" key="4">
    <source>
        <dbReference type="Pfam" id="PF13622"/>
    </source>
</evidence>
<dbReference type="CDD" id="cd03444">
    <property type="entry name" value="Thioesterase_II_repeat1"/>
    <property type="match status" value="1"/>
</dbReference>
<feature type="domain" description="Acyl-CoA thioesterase 2 C-terminal" evidence="3">
    <location>
        <begin position="173"/>
        <end position="275"/>
    </location>
</feature>
<dbReference type="EMBL" id="JAUSUT010000001">
    <property type="protein sequence ID" value="MDQ0381368.1"/>
    <property type="molecule type" value="Genomic_DNA"/>
</dbReference>
<evidence type="ECO:0000259" key="3">
    <source>
        <dbReference type="Pfam" id="PF02551"/>
    </source>
</evidence>
<evidence type="ECO:0000313" key="6">
    <source>
        <dbReference type="Proteomes" id="UP001229651"/>
    </source>
</evidence>
<dbReference type="Proteomes" id="UP001229651">
    <property type="component" value="Unassembled WGS sequence"/>
</dbReference>
<proteinExistence type="inferred from homology"/>
<dbReference type="CDD" id="cd03445">
    <property type="entry name" value="Thioesterase_II_repeat2"/>
    <property type="match status" value="1"/>
</dbReference>
<keyword evidence="2 5" id="KW-0378">Hydrolase</keyword>
<dbReference type="InterPro" id="IPR049449">
    <property type="entry name" value="TesB_ACOT8-like_N"/>
</dbReference>
<dbReference type="PANTHER" id="PTHR11066">
    <property type="entry name" value="ACYL-COA THIOESTERASE"/>
    <property type="match status" value="1"/>
</dbReference>
<comment type="similarity">
    <text evidence="1">Belongs to the C/M/P thioester hydrolase family.</text>
</comment>
<dbReference type="RefSeq" id="WP_306995989.1">
    <property type="nucleotide sequence ID" value="NZ_JAUSUT010000001.1"/>
</dbReference>
<dbReference type="Gene3D" id="2.40.160.210">
    <property type="entry name" value="Acyl-CoA thioesterase, double hotdog domain"/>
    <property type="match status" value="1"/>
</dbReference>
<feature type="domain" description="Acyl-CoA thioesterase-like N-terminal HotDog" evidence="4">
    <location>
        <begin position="32"/>
        <end position="108"/>
    </location>
</feature>
<reference evidence="5 6" key="1">
    <citation type="submission" date="2023-07" db="EMBL/GenBank/DDBJ databases">
        <title>Sequencing the genomes of 1000 actinobacteria strains.</title>
        <authorList>
            <person name="Klenk H.-P."/>
        </authorList>
    </citation>
    <scope>NUCLEOTIDE SEQUENCE [LARGE SCALE GENOMIC DNA]</scope>
    <source>
        <strain evidence="5 6">DSM 45805</strain>
    </source>
</reference>
<evidence type="ECO:0000256" key="1">
    <source>
        <dbReference type="ARBA" id="ARBA00006538"/>
    </source>
</evidence>
<dbReference type="InterPro" id="IPR003703">
    <property type="entry name" value="Acyl_CoA_thio"/>
</dbReference>
<sequence length="300" mass="32772">MSALRHFLDRLDLDPLAPGVFGDPGGEEGLERIFGGQVAAQALAAMGRTVDADKAVHHLHVEFVRPPRASAPLRLEVGVVKDGRAFALRRVEAAQGGVPVLTATASFHRAEAGPVRLPAGEPPEPIAPRWEDRFAGRRHRLSPLWDRPRPIDFRYLDPAPLDDTLRQHPRDGQSAVLRADGALPDDPLIHACTAVYASDMTLLETALLPLGEVWADGDTDGASLNHTMWFHRPFRMDRWVRYDQRAEALAGGRGLASGRMFDDSGELVATVLQEGSLRPAHGAGTWLARSAPDRTLRRAT</sequence>
<gene>
    <name evidence="5" type="ORF">FB470_005362</name>
</gene>
<keyword evidence="6" id="KW-1185">Reference proteome</keyword>
<dbReference type="PANTHER" id="PTHR11066:SF34">
    <property type="entry name" value="ACYL-COENZYME A THIOESTERASE 8"/>
    <property type="match status" value="1"/>
</dbReference>
<name>A0ABU0F1U6_9PSEU</name>
<comment type="caution">
    <text evidence="5">The sequence shown here is derived from an EMBL/GenBank/DDBJ whole genome shotgun (WGS) entry which is preliminary data.</text>
</comment>
<protein>
    <submittedName>
        <fullName evidence="5">Acyl-CoA thioesterase-2</fullName>
        <ecNumber evidence="5">3.1.2.-</ecNumber>
    </submittedName>
</protein>